<dbReference type="Pfam" id="PF09298">
    <property type="entry name" value="FAA_hydrolase_N"/>
    <property type="match status" value="1"/>
</dbReference>
<dbReference type="PATRIC" id="fig|880071.3.peg.2606"/>
<proteinExistence type="inferred from homology"/>
<feature type="domain" description="Fumarylacetoacetase N-terminal" evidence="16">
    <location>
        <begin position="28"/>
        <end position="127"/>
    </location>
</feature>
<evidence type="ECO:0000256" key="1">
    <source>
        <dbReference type="ARBA" id="ARBA00001913"/>
    </source>
</evidence>
<dbReference type="Pfam" id="PF01557">
    <property type="entry name" value="FAA_hydrolase"/>
    <property type="match status" value="1"/>
</dbReference>
<feature type="binding site" evidence="14">
    <location>
        <position position="208"/>
    </location>
    <ligand>
        <name>Ca(2+)</name>
        <dbReference type="ChEBI" id="CHEBI:29108"/>
    </ligand>
</feature>
<feature type="binding site" evidence="14">
    <location>
        <position position="262"/>
    </location>
    <ligand>
        <name>Mg(2+)</name>
        <dbReference type="ChEBI" id="CHEBI:18420"/>
    </ligand>
</feature>
<organism evidence="17 18">
    <name type="scientific">Bernardetia litoralis (strain ATCC 23117 / DSM 6794 / NBRC 15988 / NCIMB 1366 / Fx l1 / Sio-4)</name>
    <name type="common">Flexibacter litoralis</name>
    <dbReference type="NCBI Taxonomy" id="880071"/>
    <lineage>
        <taxon>Bacteria</taxon>
        <taxon>Pseudomonadati</taxon>
        <taxon>Bacteroidota</taxon>
        <taxon>Cytophagia</taxon>
        <taxon>Cytophagales</taxon>
        <taxon>Bernardetiaceae</taxon>
        <taxon>Bernardetia</taxon>
    </lineage>
</organism>
<evidence type="ECO:0000256" key="6">
    <source>
        <dbReference type="ARBA" id="ARBA00022723"/>
    </source>
</evidence>
<dbReference type="GO" id="GO:0006572">
    <property type="term" value="P:L-tyrosine catabolic process"/>
    <property type="evidence" value="ECO:0007669"/>
    <property type="project" value="UniProtKB-KW"/>
</dbReference>
<dbReference type="OrthoDB" id="3766879at2"/>
<comment type="cofactor">
    <cofactor evidence="2 14">
        <name>Mg(2+)</name>
        <dbReference type="ChEBI" id="CHEBI:18420"/>
    </cofactor>
</comment>
<dbReference type="GO" id="GO:0006559">
    <property type="term" value="P:L-phenylalanine catabolic process"/>
    <property type="evidence" value="ECO:0007669"/>
    <property type="project" value="UniProtKB-UniPathway"/>
</dbReference>
<dbReference type="EMBL" id="CP003345">
    <property type="protein sequence ID" value="AFM04979.1"/>
    <property type="molecule type" value="Genomic_DNA"/>
</dbReference>
<dbReference type="PANTHER" id="PTHR43069">
    <property type="entry name" value="FUMARYLACETOACETASE"/>
    <property type="match status" value="1"/>
</dbReference>
<comment type="cofactor">
    <cofactor evidence="1 14">
        <name>Ca(2+)</name>
        <dbReference type="ChEBI" id="CHEBI:29108"/>
    </cofactor>
</comment>
<feature type="binding site" evidence="13">
    <location>
        <position position="253"/>
    </location>
    <ligand>
        <name>substrate</name>
    </ligand>
</feature>
<protein>
    <recommendedName>
        <fullName evidence="5">fumarylacetoacetase</fullName>
        <ecNumber evidence="5">3.7.1.2</ecNumber>
    </recommendedName>
</protein>
<evidence type="ECO:0000256" key="9">
    <source>
        <dbReference type="ARBA" id="ARBA00022842"/>
    </source>
</evidence>
<name>I4ALZ4_BERLS</name>
<evidence type="ECO:0000256" key="14">
    <source>
        <dbReference type="PIRSR" id="PIRSR605959-3"/>
    </source>
</evidence>
<feature type="binding site" evidence="14">
    <location>
        <position position="242"/>
    </location>
    <ligand>
        <name>Mg(2+)</name>
        <dbReference type="ChEBI" id="CHEBI:18420"/>
    </ligand>
</feature>
<dbReference type="Proteomes" id="UP000006054">
    <property type="component" value="Chromosome"/>
</dbReference>
<evidence type="ECO:0000256" key="10">
    <source>
        <dbReference type="ARBA" id="ARBA00022878"/>
    </source>
</evidence>
<dbReference type="SUPFAM" id="SSF63433">
    <property type="entry name" value="Fumarylacetoacetate hydrolase, FAH, N-terminal domain"/>
    <property type="match status" value="1"/>
</dbReference>
<dbReference type="STRING" id="880071.Fleli_2616"/>
<keyword evidence="6 14" id="KW-0479">Metal-binding</keyword>
<keyword evidence="11" id="KW-0585">Phenylalanine catabolism</keyword>
<feature type="binding site" evidence="14">
    <location>
        <position position="266"/>
    </location>
    <ligand>
        <name>Mg(2+)</name>
        <dbReference type="ChEBI" id="CHEBI:18420"/>
    </ligand>
</feature>
<dbReference type="InterPro" id="IPR011234">
    <property type="entry name" value="Fumarylacetoacetase-like_C"/>
</dbReference>
<dbReference type="InterPro" id="IPR036462">
    <property type="entry name" value="Fumarylacetoacetase_N_sf"/>
</dbReference>
<evidence type="ECO:0000256" key="7">
    <source>
        <dbReference type="ARBA" id="ARBA00022801"/>
    </source>
</evidence>
<dbReference type="EC" id="3.7.1.2" evidence="5"/>
<dbReference type="GO" id="GO:1902000">
    <property type="term" value="P:homogentisate catabolic process"/>
    <property type="evidence" value="ECO:0007669"/>
    <property type="project" value="TreeGrafter"/>
</dbReference>
<evidence type="ECO:0000256" key="3">
    <source>
        <dbReference type="ARBA" id="ARBA00004782"/>
    </source>
</evidence>
<evidence type="ECO:0000256" key="4">
    <source>
        <dbReference type="ARBA" id="ARBA00010211"/>
    </source>
</evidence>
<feature type="binding site" evidence="13">
    <location>
        <position position="151"/>
    </location>
    <ligand>
        <name>substrate</name>
    </ligand>
</feature>
<comment type="pathway">
    <text evidence="3">Amino-acid degradation; L-phenylalanine degradation; acetoacetate and fumarate from L-phenylalanine: step 6/6.</text>
</comment>
<dbReference type="InterPro" id="IPR005959">
    <property type="entry name" value="Fumarylacetoacetase"/>
</dbReference>
<dbReference type="HOGENOM" id="CLU_026207_2_0_10"/>
<feature type="binding site" evidence="13">
    <location>
        <position position="358"/>
    </location>
    <ligand>
        <name>substrate</name>
    </ligand>
</feature>
<evidence type="ECO:0000256" key="11">
    <source>
        <dbReference type="ARBA" id="ARBA00023232"/>
    </source>
</evidence>
<feature type="binding site" evidence="13">
    <location>
        <position position="137"/>
    </location>
    <ligand>
        <name>substrate</name>
    </ligand>
</feature>
<gene>
    <name evidence="17" type="ordered locus">Fleli_2616</name>
</gene>
<dbReference type="FunFam" id="3.90.850.10:FF:000004">
    <property type="entry name" value="Fumarylacetoacetase"/>
    <property type="match status" value="1"/>
</dbReference>
<feature type="domain" description="Fumarylacetoacetase-like C-terminal" evidence="15">
    <location>
        <begin position="134"/>
        <end position="402"/>
    </location>
</feature>
<dbReference type="Gene3D" id="3.90.850.10">
    <property type="entry name" value="Fumarylacetoacetase-like, C-terminal domain"/>
    <property type="match status" value="1"/>
</dbReference>
<sequence length="424" mass="47302">MSVHTFKANNPALKSFVEVSKDSDFPIQNLPFGIFSTDNAQDARVGIRIGDFVLDMSQLSELNFLGDLNFDHSVFYENILNPFIELGQTNWRATREKVSELLQVGSDLEQQKDSVLFPVANVTMHLPVKVGDYTDFYSSIEHATNLGKLFRPNAEALMPNWKHIPVGYHGRASSIVISGTEIHRPKGQIKPNPDEAPIFSPCKTLDFELEMAFIVGKATKLGDSVTVDTAEDHIFGMTVFNDWSARDIQKWEYVPLGPFLGKSFASSMSPWVVTLDALEPFRVASPKQDSEVLDYLKYTKKHNFNISLEVDFIPENGEATTISHSSFKYLYWNMAQQLTHHTVNGCNINVGDVCASGTISGKDENSYGSLIELTQGGKKMIPLKNGVERKFIQDNDTIVMRGFCQNDSVRIGFGEVSGKILPAK</sequence>
<dbReference type="eggNOG" id="COG0179">
    <property type="taxonomic scope" value="Bacteria"/>
</dbReference>
<dbReference type="KEGG" id="fli:Fleli_2616"/>
<dbReference type="UniPathway" id="UPA00139">
    <property type="reaction ID" value="UER00341"/>
</dbReference>
<keyword evidence="8 14" id="KW-0106">Calcium</keyword>
<dbReference type="NCBIfam" id="TIGR01266">
    <property type="entry name" value="fum_ac_acetase"/>
    <property type="match status" value="1"/>
</dbReference>
<reference evidence="18" key="1">
    <citation type="submission" date="2012-06" db="EMBL/GenBank/DDBJ databases">
        <title>The complete genome of Flexibacter litoralis DSM 6794.</title>
        <authorList>
            <person name="Lucas S."/>
            <person name="Copeland A."/>
            <person name="Lapidus A."/>
            <person name="Glavina del Rio T."/>
            <person name="Dalin E."/>
            <person name="Tice H."/>
            <person name="Bruce D."/>
            <person name="Goodwin L."/>
            <person name="Pitluck S."/>
            <person name="Peters L."/>
            <person name="Ovchinnikova G."/>
            <person name="Lu M."/>
            <person name="Kyrpides N."/>
            <person name="Mavromatis K."/>
            <person name="Ivanova N."/>
            <person name="Brettin T."/>
            <person name="Detter J.C."/>
            <person name="Han C."/>
            <person name="Larimer F."/>
            <person name="Land M."/>
            <person name="Hauser L."/>
            <person name="Markowitz V."/>
            <person name="Cheng J.-F."/>
            <person name="Hugenholtz P."/>
            <person name="Woyke T."/>
            <person name="Wu D."/>
            <person name="Spring S."/>
            <person name="Lang E."/>
            <person name="Kopitz M."/>
            <person name="Brambilla E."/>
            <person name="Klenk H.-P."/>
            <person name="Eisen J.A."/>
        </authorList>
    </citation>
    <scope>NUCLEOTIDE SEQUENCE [LARGE SCALE GENOMIC DNA]</scope>
    <source>
        <strain evidence="18">ATCC 23117 / DSM 6794 / NBRC 15988 / NCIMB 1366 / Sio-4</strain>
    </source>
</reference>
<keyword evidence="10" id="KW-0828">Tyrosine catabolism</keyword>
<keyword evidence="7 17" id="KW-0378">Hydrolase</keyword>
<evidence type="ECO:0000256" key="2">
    <source>
        <dbReference type="ARBA" id="ARBA00001946"/>
    </source>
</evidence>
<feature type="binding site" evidence="14">
    <location>
        <position position="135"/>
    </location>
    <ligand>
        <name>Ca(2+)</name>
        <dbReference type="ChEBI" id="CHEBI:29108"/>
    </ligand>
</feature>
<feature type="binding site" evidence="14">
    <location>
        <position position="242"/>
    </location>
    <ligand>
        <name>Ca(2+)</name>
        <dbReference type="ChEBI" id="CHEBI:29108"/>
    </ligand>
</feature>
<evidence type="ECO:0000259" key="15">
    <source>
        <dbReference type="Pfam" id="PF01557"/>
    </source>
</evidence>
<dbReference type="InterPro" id="IPR036663">
    <property type="entry name" value="Fumarylacetoacetase_C_sf"/>
</dbReference>
<feature type="binding site" evidence="13">
    <location>
        <position position="249"/>
    </location>
    <ligand>
        <name>substrate</name>
    </ligand>
</feature>
<evidence type="ECO:0000313" key="17">
    <source>
        <dbReference type="EMBL" id="AFM04979.1"/>
    </source>
</evidence>
<evidence type="ECO:0000256" key="13">
    <source>
        <dbReference type="PIRSR" id="PIRSR605959-2"/>
    </source>
</evidence>
<accession>I4ALZ4</accession>
<dbReference type="RefSeq" id="WP_014798416.1">
    <property type="nucleotide sequence ID" value="NC_018018.1"/>
</dbReference>
<dbReference type="Gene3D" id="2.30.30.230">
    <property type="entry name" value="Fumarylacetoacetase, N-terminal domain"/>
    <property type="match status" value="1"/>
</dbReference>
<feature type="active site" description="Proton acceptor" evidence="12">
    <location>
        <position position="142"/>
    </location>
</feature>
<feature type="binding site" evidence="14">
    <location>
        <position position="210"/>
    </location>
    <ligand>
        <name>Ca(2+)</name>
        <dbReference type="ChEBI" id="CHEBI:29108"/>
    </ligand>
</feature>
<evidence type="ECO:0000256" key="8">
    <source>
        <dbReference type="ARBA" id="ARBA00022837"/>
    </source>
</evidence>
<keyword evidence="18" id="KW-1185">Reference proteome</keyword>
<dbReference type="AlphaFoldDB" id="I4ALZ4"/>
<dbReference type="GO" id="GO:0004334">
    <property type="term" value="F:fumarylacetoacetase activity"/>
    <property type="evidence" value="ECO:0007669"/>
    <property type="project" value="UniProtKB-EC"/>
</dbReference>
<dbReference type="SUPFAM" id="SSF56529">
    <property type="entry name" value="FAH"/>
    <property type="match status" value="1"/>
</dbReference>
<keyword evidence="9 14" id="KW-0460">Magnesium</keyword>
<dbReference type="InterPro" id="IPR015377">
    <property type="entry name" value="Fumarylacetoacetase_N"/>
</dbReference>
<dbReference type="PANTHER" id="PTHR43069:SF2">
    <property type="entry name" value="FUMARYLACETOACETASE"/>
    <property type="match status" value="1"/>
</dbReference>
<evidence type="ECO:0000256" key="12">
    <source>
        <dbReference type="PIRSR" id="PIRSR605959-1"/>
    </source>
</evidence>
<dbReference type="GO" id="GO:0046872">
    <property type="term" value="F:metal ion binding"/>
    <property type="evidence" value="ECO:0007669"/>
    <property type="project" value="UniProtKB-KW"/>
</dbReference>
<comment type="similarity">
    <text evidence="4">Belongs to the FAH family.</text>
</comment>
<evidence type="ECO:0000313" key="18">
    <source>
        <dbReference type="Proteomes" id="UP000006054"/>
    </source>
</evidence>
<evidence type="ECO:0000259" key="16">
    <source>
        <dbReference type="Pfam" id="PF09298"/>
    </source>
</evidence>
<evidence type="ECO:0000256" key="5">
    <source>
        <dbReference type="ARBA" id="ARBA00012094"/>
    </source>
</evidence>